<dbReference type="InterPro" id="IPR001197">
    <property type="entry name" value="Ribosomal_uL16_euk_arch"/>
</dbReference>
<dbReference type="STRING" id="9402.L5KWN7"/>
<keyword evidence="2" id="KW-0689">Ribosomal protein</keyword>
<dbReference type="AlphaFoldDB" id="L5KWN7"/>
<protein>
    <submittedName>
        <fullName evidence="2">60S ribosomal protein L10-like protein</fullName>
    </submittedName>
</protein>
<organism evidence="2 3">
    <name type="scientific">Pteropus alecto</name>
    <name type="common">Black flying fox</name>
    <dbReference type="NCBI Taxonomy" id="9402"/>
    <lineage>
        <taxon>Eukaryota</taxon>
        <taxon>Metazoa</taxon>
        <taxon>Chordata</taxon>
        <taxon>Craniata</taxon>
        <taxon>Vertebrata</taxon>
        <taxon>Euteleostomi</taxon>
        <taxon>Mammalia</taxon>
        <taxon>Eutheria</taxon>
        <taxon>Laurasiatheria</taxon>
        <taxon>Chiroptera</taxon>
        <taxon>Yinpterochiroptera</taxon>
        <taxon>Pteropodoidea</taxon>
        <taxon>Pteropodidae</taxon>
        <taxon>Pteropodinae</taxon>
        <taxon>Pteropus</taxon>
    </lineage>
</organism>
<accession>L5KWN7</accession>
<dbReference type="SUPFAM" id="SSF54686">
    <property type="entry name" value="Ribosomal protein L16p/L10e"/>
    <property type="match status" value="1"/>
</dbReference>
<dbReference type="GO" id="GO:0006412">
    <property type="term" value="P:translation"/>
    <property type="evidence" value="ECO:0007669"/>
    <property type="project" value="InterPro"/>
</dbReference>
<dbReference type="GO" id="GO:0003735">
    <property type="term" value="F:structural constituent of ribosome"/>
    <property type="evidence" value="ECO:0007669"/>
    <property type="project" value="InterPro"/>
</dbReference>
<keyword evidence="3" id="KW-1185">Reference proteome</keyword>
<dbReference type="InterPro" id="IPR036920">
    <property type="entry name" value="Ribosomal_uL16_sf"/>
</dbReference>
<dbReference type="Proteomes" id="UP000010552">
    <property type="component" value="Unassembled WGS sequence"/>
</dbReference>
<feature type="region of interest" description="Disordered" evidence="1">
    <location>
        <begin position="67"/>
        <end position="90"/>
    </location>
</feature>
<dbReference type="InParanoid" id="L5KWN7"/>
<name>L5KWN7_PTEAL</name>
<sequence>MALGEHQPLSSEALAAARLCAKYTVEGYGKDGIHIGVWCHPFHVIRVNKMLSWAGADRLQMAMQVPLESSRHGGQGPHWPGDLGCRARSL</sequence>
<dbReference type="Gene3D" id="3.90.1170.10">
    <property type="entry name" value="Ribosomal protein L10e/L16"/>
    <property type="match status" value="1"/>
</dbReference>
<reference evidence="3" key="1">
    <citation type="journal article" date="2013" name="Science">
        <title>Comparative analysis of bat genomes provides insight into the evolution of flight and immunity.</title>
        <authorList>
            <person name="Zhang G."/>
            <person name="Cowled C."/>
            <person name="Shi Z."/>
            <person name="Huang Z."/>
            <person name="Bishop-Lilly K.A."/>
            <person name="Fang X."/>
            <person name="Wynne J.W."/>
            <person name="Xiong Z."/>
            <person name="Baker M.L."/>
            <person name="Zhao W."/>
            <person name="Tachedjian M."/>
            <person name="Zhu Y."/>
            <person name="Zhou P."/>
            <person name="Jiang X."/>
            <person name="Ng J."/>
            <person name="Yang L."/>
            <person name="Wu L."/>
            <person name="Xiao J."/>
            <person name="Feng Y."/>
            <person name="Chen Y."/>
            <person name="Sun X."/>
            <person name="Zhang Y."/>
            <person name="Marsh G.A."/>
            <person name="Crameri G."/>
            <person name="Broder C.C."/>
            <person name="Frey K.G."/>
            <person name="Wang L.F."/>
            <person name="Wang J."/>
        </authorList>
    </citation>
    <scope>NUCLEOTIDE SEQUENCE [LARGE SCALE GENOMIC DNA]</scope>
</reference>
<evidence type="ECO:0000313" key="2">
    <source>
        <dbReference type="EMBL" id="ELK15376.1"/>
    </source>
</evidence>
<keyword evidence="2" id="KW-0687">Ribonucleoprotein</keyword>
<dbReference type="PANTHER" id="PTHR11726">
    <property type="entry name" value="60S RIBOSOMAL PROTEIN L10"/>
    <property type="match status" value="1"/>
</dbReference>
<dbReference type="GO" id="GO:0005840">
    <property type="term" value="C:ribosome"/>
    <property type="evidence" value="ECO:0007669"/>
    <property type="project" value="UniProtKB-KW"/>
</dbReference>
<evidence type="ECO:0000313" key="3">
    <source>
        <dbReference type="Proteomes" id="UP000010552"/>
    </source>
</evidence>
<proteinExistence type="predicted"/>
<evidence type="ECO:0000256" key="1">
    <source>
        <dbReference type="SAM" id="MobiDB-lite"/>
    </source>
</evidence>
<dbReference type="EMBL" id="KB030537">
    <property type="protein sequence ID" value="ELK15376.1"/>
    <property type="molecule type" value="Genomic_DNA"/>
</dbReference>
<gene>
    <name evidence="2" type="ORF">PAL_GLEAN10011014</name>
</gene>